<dbReference type="PROSITE" id="PS51206">
    <property type="entry name" value="SF3_HELICASE_1"/>
    <property type="match status" value="1"/>
</dbReference>
<keyword evidence="4" id="KW-0547">Nucleotide-binding</keyword>
<keyword evidence="3" id="KW-0235">DNA replication</keyword>
<dbReference type="SUPFAM" id="SSF52540">
    <property type="entry name" value="P-loop containing nucleoside triphosphate hydrolases"/>
    <property type="match status" value="1"/>
</dbReference>
<feature type="compositionally biased region" description="Basic and acidic residues" evidence="6">
    <location>
        <begin position="611"/>
        <end position="622"/>
    </location>
</feature>
<evidence type="ECO:0000256" key="6">
    <source>
        <dbReference type="SAM" id="MobiDB-lite"/>
    </source>
</evidence>
<dbReference type="GO" id="GO:0005524">
    <property type="term" value="F:ATP binding"/>
    <property type="evidence" value="ECO:0007669"/>
    <property type="project" value="UniProtKB-KW"/>
</dbReference>
<comment type="subcellular location">
    <subcellularLocation>
        <location evidence="1">Host nucleus</location>
    </subcellularLocation>
</comment>
<dbReference type="InterPro" id="IPR014015">
    <property type="entry name" value="Helicase_SF3_DNA-vir"/>
</dbReference>
<dbReference type="EMBL" id="MT138234">
    <property type="protein sequence ID" value="QKE54879.1"/>
    <property type="molecule type" value="Genomic_DNA"/>
</dbReference>
<dbReference type="GO" id="GO:0019079">
    <property type="term" value="P:viral genome replication"/>
    <property type="evidence" value="ECO:0007669"/>
    <property type="project" value="InterPro"/>
</dbReference>
<proteinExistence type="predicted"/>
<accession>A0A7D3QJ58</accession>
<dbReference type="Pfam" id="PF01057">
    <property type="entry name" value="Parvo_NS1"/>
    <property type="match status" value="1"/>
</dbReference>
<dbReference type="InterPro" id="IPR027417">
    <property type="entry name" value="P-loop_NTPase"/>
</dbReference>
<evidence type="ECO:0000256" key="3">
    <source>
        <dbReference type="ARBA" id="ARBA00022705"/>
    </source>
</evidence>
<dbReference type="InterPro" id="IPR001257">
    <property type="entry name" value="Parvovirus_NS1_helicase"/>
</dbReference>
<evidence type="ECO:0000259" key="7">
    <source>
        <dbReference type="PROSITE" id="PS51206"/>
    </source>
</evidence>
<organism evidence="8">
    <name type="scientific">Parvoviridae sp</name>
    <dbReference type="NCBI Taxonomy" id="1940570"/>
    <lineage>
        <taxon>Viruses</taxon>
        <taxon>Monodnaviria</taxon>
        <taxon>Shotokuvirae</taxon>
        <taxon>Cossaviricota</taxon>
        <taxon>Quintoviricetes</taxon>
        <taxon>Piccovirales</taxon>
        <taxon>Parvoviridae</taxon>
    </lineage>
</organism>
<evidence type="ECO:0000256" key="2">
    <source>
        <dbReference type="ARBA" id="ARBA00022562"/>
    </source>
</evidence>
<keyword evidence="2" id="KW-1048">Host nucleus</keyword>
<feature type="compositionally biased region" description="Basic and acidic residues" evidence="6">
    <location>
        <begin position="589"/>
        <end position="600"/>
    </location>
</feature>
<dbReference type="GO" id="GO:0006260">
    <property type="term" value="P:DNA replication"/>
    <property type="evidence" value="ECO:0007669"/>
    <property type="project" value="UniProtKB-KW"/>
</dbReference>
<keyword evidence="5" id="KW-0067">ATP-binding</keyword>
<evidence type="ECO:0000256" key="5">
    <source>
        <dbReference type="ARBA" id="ARBA00022840"/>
    </source>
</evidence>
<name>A0A7D3QJ58_9VIRU</name>
<feature type="region of interest" description="Disordered" evidence="6">
    <location>
        <begin position="466"/>
        <end position="520"/>
    </location>
</feature>
<feature type="compositionally biased region" description="Low complexity" evidence="6">
    <location>
        <begin position="508"/>
        <end position="520"/>
    </location>
</feature>
<dbReference type="GO" id="GO:0042025">
    <property type="term" value="C:host cell nucleus"/>
    <property type="evidence" value="ECO:0007669"/>
    <property type="project" value="UniProtKB-SubCell"/>
</dbReference>
<evidence type="ECO:0000256" key="4">
    <source>
        <dbReference type="ARBA" id="ARBA00022741"/>
    </source>
</evidence>
<evidence type="ECO:0000256" key="1">
    <source>
        <dbReference type="ARBA" id="ARBA00004147"/>
    </source>
</evidence>
<feature type="domain" description="SF3 helicase" evidence="7">
    <location>
        <begin position="282"/>
        <end position="445"/>
    </location>
</feature>
<feature type="region of interest" description="Disordered" evidence="6">
    <location>
        <begin position="552"/>
        <end position="625"/>
    </location>
</feature>
<protein>
    <submittedName>
        <fullName evidence="8">Nonstructural protein</fullName>
    </submittedName>
</protein>
<reference evidence="8" key="1">
    <citation type="submission" date="2020-01" db="EMBL/GenBank/DDBJ databases">
        <title>Viral genomes from wild and zoo birds in China.</title>
        <authorList>
            <person name="Xiao Y."/>
            <person name="Shan T."/>
            <person name="Yang S."/>
            <person name="Zhang W."/>
        </authorList>
    </citation>
    <scope>NUCLEOTIDE SEQUENCE</scope>
    <source>
        <strain evidence="8">Dar170par1</strain>
    </source>
</reference>
<sequence>MSEEVEGPGVSYRQLLWMGLQGTSGDIPSGQAEALLIEKDFVLSPEPEMERFIALINMKSWQCGIFQIADHRSEPIANPLPYVLLFNHLVGVHHFVCSGEYNKDGIFHVHALLKTNMRSDSLRRSMVSCFSNLMCMQSYNYLLPSRDCTFDCLKLQMCSKPSSMLAYICKSPDWLVSNDERMLQLGYDMVKYGMHERFLKKQEERERKAEISPDMNKMSEEIIDTIITNGCKSIEDIMRANPEAISKYLHRPGLKSIVENCLQFVKCTGGAWSLSLYEPFDPNPMVIHKILLHQGILPSEFDIAFHSWITKADSKRNCICIQGPSNTGKSAFISGLKQCLSWGEIVNGSSGFNFEGLIEQNIAVWEEPLMGPELAEKFKQIAEGMTTSIPVKYKKPFMLPRIPVIITTNHDIWRFCTQEEPMFRNRMWIFNFNHNAKDEPYTPRAFEHSCECPYCQGSRGRALAYGEPSSVGVQGEDQSVHSGELSVRSSQERDVRSGSLRGGDESAEGSNSGASGCGAGSSDIECASSSGFHSSTRGSDVRHVGAFRILRPGGLKRRASQSRQHVESDGGRSGVSSTRGGHGRGRRWGGRDGDSEKECDSTDNVVSQSRDYQEKKQMETSAKKRRVGRVLATKMNKIKIPMYVPSKSDWQEYLSFIYHWYG</sequence>
<dbReference type="Gene3D" id="3.40.50.300">
    <property type="entry name" value="P-loop containing nucleotide triphosphate hydrolases"/>
    <property type="match status" value="1"/>
</dbReference>
<evidence type="ECO:0000313" key="8">
    <source>
        <dbReference type="EMBL" id="QKE54879.1"/>
    </source>
</evidence>